<reference evidence="1 2" key="1">
    <citation type="journal article" date="2014" name="Curr. Biol.">
        <title>The genome of the clonal raider ant Cerapachys biroi.</title>
        <authorList>
            <person name="Oxley P.R."/>
            <person name="Ji L."/>
            <person name="Fetter-Pruneda I."/>
            <person name="McKenzie S.K."/>
            <person name="Li C."/>
            <person name="Hu H."/>
            <person name="Zhang G."/>
            <person name="Kronauer D.J."/>
        </authorList>
    </citation>
    <scope>NUCLEOTIDE SEQUENCE [LARGE SCALE GENOMIC DNA]</scope>
</reference>
<proteinExistence type="predicted"/>
<organism evidence="1 2">
    <name type="scientific">Ooceraea biroi</name>
    <name type="common">Clonal raider ant</name>
    <name type="synonym">Cerapachys biroi</name>
    <dbReference type="NCBI Taxonomy" id="2015173"/>
    <lineage>
        <taxon>Eukaryota</taxon>
        <taxon>Metazoa</taxon>
        <taxon>Ecdysozoa</taxon>
        <taxon>Arthropoda</taxon>
        <taxon>Hexapoda</taxon>
        <taxon>Insecta</taxon>
        <taxon>Pterygota</taxon>
        <taxon>Neoptera</taxon>
        <taxon>Endopterygota</taxon>
        <taxon>Hymenoptera</taxon>
        <taxon>Apocrita</taxon>
        <taxon>Aculeata</taxon>
        <taxon>Formicoidea</taxon>
        <taxon>Formicidae</taxon>
        <taxon>Dorylinae</taxon>
        <taxon>Ooceraea</taxon>
    </lineage>
</organism>
<dbReference type="Proteomes" id="UP000053097">
    <property type="component" value="Unassembled WGS sequence"/>
</dbReference>
<keyword evidence="2" id="KW-1185">Reference proteome</keyword>
<sequence>MREGKGERELLREYVSLHVNMFAARSSWSRNRTEDIYCGINNVKVSDIRASRTGDMRAISRRVSLICCNRAICFDVDLQ</sequence>
<evidence type="ECO:0000313" key="2">
    <source>
        <dbReference type="Proteomes" id="UP000053097"/>
    </source>
</evidence>
<protein>
    <submittedName>
        <fullName evidence="1">Uncharacterized protein</fullName>
    </submittedName>
</protein>
<gene>
    <name evidence="1" type="ORF">X777_06304</name>
</gene>
<dbReference type="EMBL" id="KK107293">
    <property type="protein sequence ID" value="EZA53225.1"/>
    <property type="molecule type" value="Genomic_DNA"/>
</dbReference>
<dbReference type="AlphaFoldDB" id="A0A026WAZ1"/>
<name>A0A026WAZ1_OOCBI</name>
<evidence type="ECO:0000313" key="1">
    <source>
        <dbReference type="EMBL" id="EZA53225.1"/>
    </source>
</evidence>
<accession>A0A026WAZ1</accession>